<name>A0A2I2FZK7_9EURO</name>
<dbReference type="InterPro" id="IPR011701">
    <property type="entry name" value="MFS"/>
</dbReference>
<feature type="transmembrane region" description="Helical" evidence="6">
    <location>
        <begin position="357"/>
        <end position="375"/>
    </location>
</feature>
<evidence type="ECO:0000256" key="3">
    <source>
        <dbReference type="ARBA" id="ARBA00022692"/>
    </source>
</evidence>
<accession>A0A2I2FZK7</accession>
<dbReference type="OrthoDB" id="10021397at2759"/>
<dbReference type="InterPro" id="IPR036259">
    <property type="entry name" value="MFS_trans_sf"/>
</dbReference>
<feature type="transmembrane region" description="Helical" evidence="6">
    <location>
        <begin position="253"/>
        <end position="270"/>
    </location>
</feature>
<keyword evidence="9" id="KW-1185">Reference proteome</keyword>
<evidence type="ECO:0000313" key="9">
    <source>
        <dbReference type="Proteomes" id="UP000234275"/>
    </source>
</evidence>
<dbReference type="Proteomes" id="UP000234275">
    <property type="component" value="Unassembled WGS sequence"/>
</dbReference>
<comment type="similarity">
    <text evidence="2">Belongs to the major facilitator superfamily. TCR/Tet family.</text>
</comment>
<keyword evidence="4 6" id="KW-1133">Transmembrane helix</keyword>
<dbReference type="VEuPathDB" id="FungiDB:P170DRAFT_414892"/>
<evidence type="ECO:0000256" key="6">
    <source>
        <dbReference type="SAM" id="Phobius"/>
    </source>
</evidence>
<feature type="transmembrane region" description="Helical" evidence="6">
    <location>
        <begin position="220"/>
        <end position="241"/>
    </location>
</feature>
<evidence type="ECO:0000256" key="2">
    <source>
        <dbReference type="ARBA" id="ARBA00007520"/>
    </source>
</evidence>
<evidence type="ECO:0000256" key="1">
    <source>
        <dbReference type="ARBA" id="ARBA00004141"/>
    </source>
</evidence>
<feature type="transmembrane region" description="Helical" evidence="6">
    <location>
        <begin position="381"/>
        <end position="399"/>
    </location>
</feature>
<feature type="transmembrane region" description="Helical" evidence="6">
    <location>
        <begin position="63"/>
        <end position="83"/>
    </location>
</feature>
<dbReference type="RefSeq" id="XP_024701361.1">
    <property type="nucleotide sequence ID" value="XM_024847037.1"/>
</dbReference>
<dbReference type="FunFam" id="1.20.1720.10:FF:000012">
    <property type="entry name" value="MFS toxin efflux pump (AflT)"/>
    <property type="match status" value="1"/>
</dbReference>
<evidence type="ECO:0000313" key="8">
    <source>
        <dbReference type="EMBL" id="PLB46059.1"/>
    </source>
</evidence>
<reference evidence="8 9" key="1">
    <citation type="submission" date="2016-12" db="EMBL/GenBank/DDBJ databases">
        <title>The genomes of Aspergillus section Nigri reveals drivers in fungal speciation.</title>
        <authorList>
            <consortium name="DOE Joint Genome Institute"/>
            <person name="Vesth T.C."/>
            <person name="Nybo J."/>
            <person name="Theobald S."/>
            <person name="Brandl J."/>
            <person name="Frisvad J.C."/>
            <person name="Nielsen K.F."/>
            <person name="Lyhne E.K."/>
            <person name="Kogle M.E."/>
            <person name="Kuo A."/>
            <person name="Riley R."/>
            <person name="Clum A."/>
            <person name="Nolan M."/>
            <person name="Lipzen A."/>
            <person name="Salamov A."/>
            <person name="Henrissat B."/>
            <person name="Wiebenga A."/>
            <person name="De Vries R.P."/>
            <person name="Grigoriev I.V."/>
            <person name="Mortensen U.H."/>
            <person name="Andersen M.R."/>
            <person name="Baker S.E."/>
        </authorList>
    </citation>
    <scope>NUCLEOTIDE SEQUENCE [LARGE SCALE GENOMIC DNA]</scope>
    <source>
        <strain evidence="8 9">IBT 23096</strain>
    </source>
</reference>
<dbReference type="InterPro" id="IPR020846">
    <property type="entry name" value="MFS_dom"/>
</dbReference>
<protein>
    <submittedName>
        <fullName evidence="8">Putative efflux pump antibiotic resistance protein</fullName>
    </submittedName>
</protein>
<dbReference type="CDD" id="cd17502">
    <property type="entry name" value="MFS_Azr1_MDR_like"/>
    <property type="match status" value="1"/>
</dbReference>
<feature type="domain" description="Major facilitator superfamily (MFS) profile" evidence="7">
    <location>
        <begin position="26"/>
        <end position="515"/>
    </location>
</feature>
<feature type="transmembrane region" description="Helical" evidence="6">
    <location>
        <begin position="148"/>
        <end position="167"/>
    </location>
</feature>
<comment type="caution">
    <text evidence="8">The sequence shown here is derived from an EMBL/GenBank/DDBJ whole genome shotgun (WGS) entry which is preliminary data.</text>
</comment>
<sequence length="526" mass="55768">MGSISTSHSDEQLAKEYPKGWKLALLTLAICLTIFLISLDFSIIATAIPAITSEFRSLEDVGWYGSSYLLTTASSQLLVGKFYSTMGIKWVFLVALLVFEVGSAICGAAPNSVSLILGRAIAGCGNAGLLSGALLILAHSVPLERRPLFTALTGGTYGVAAIAGPPLGDVFTDKVSWRWCFYINLPIGLVTFIVVAIFFQNPSVPDAPASRTLFDRVKRFDPLGTILFMPAVICLLLALQWGGAKYPWNSSRVIALLVSCGILLLAFVVVQCRAQDNATVPPRIIRNRTIWSCAVYQLFLGAGFFIFVYYVPIWFQAVQGVSAIESGKRTLPMLVGNIVATTLSGIAVAAVGLYAPFMILGTIVTSVGGGLLTLFNPNTSTAAWIGYQVLVGVGIGLGWQQPIVAVQTVSSMADVPTATAILSFSQTIGGAVFISVAQSAFTSRLTHELTATVPDLDPFVVLDSGASDLAGHVPRQFLSAVVWAYSNGLKNAFVIDTVMAAFSALGSAFVEWKSVKGKKIEAGIAA</sequence>
<dbReference type="GeneID" id="36554736"/>
<dbReference type="GO" id="GO:0005886">
    <property type="term" value="C:plasma membrane"/>
    <property type="evidence" value="ECO:0007669"/>
    <property type="project" value="TreeGrafter"/>
</dbReference>
<keyword evidence="3 6" id="KW-0812">Transmembrane</keyword>
<comment type="subcellular location">
    <subcellularLocation>
        <location evidence="1">Membrane</location>
        <topology evidence="1">Multi-pass membrane protein</topology>
    </subcellularLocation>
</comment>
<feature type="transmembrane region" description="Helical" evidence="6">
    <location>
        <begin position="116"/>
        <end position="136"/>
    </location>
</feature>
<keyword evidence="5 6" id="KW-0472">Membrane</keyword>
<feature type="transmembrane region" description="Helical" evidence="6">
    <location>
        <begin position="290"/>
        <end position="311"/>
    </location>
</feature>
<dbReference type="EMBL" id="MSFO01000007">
    <property type="protein sequence ID" value="PLB46059.1"/>
    <property type="molecule type" value="Genomic_DNA"/>
</dbReference>
<feature type="transmembrane region" description="Helical" evidence="6">
    <location>
        <begin position="420"/>
        <end position="441"/>
    </location>
</feature>
<dbReference type="SUPFAM" id="SSF103473">
    <property type="entry name" value="MFS general substrate transporter"/>
    <property type="match status" value="1"/>
</dbReference>
<dbReference type="PANTHER" id="PTHR23501:SF199">
    <property type="entry name" value="MFS EFFLUX TRANSPORTER INPD-RELATED"/>
    <property type="match status" value="1"/>
</dbReference>
<organism evidence="8 9">
    <name type="scientific">Aspergillus steynii IBT 23096</name>
    <dbReference type="NCBI Taxonomy" id="1392250"/>
    <lineage>
        <taxon>Eukaryota</taxon>
        <taxon>Fungi</taxon>
        <taxon>Dikarya</taxon>
        <taxon>Ascomycota</taxon>
        <taxon>Pezizomycotina</taxon>
        <taxon>Eurotiomycetes</taxon>
        <taxon>Eurotiomycetidae</taxon>
        <taxon>Eurotiales</taxon>
        <taxon>Aspergillaceae</taxon>
        <taxon>Aspergillus</taxon>
        <taxon>Aspergillus subgen. Circumdati</taxon>
    </lineage>
</organism>
<proteinExistence type="inferred from homology"/>
<evidence type="ECO:0000256" key="4">
    <source>
        <dbReference type="ARBA" id="ARBA00022989"/>
    </source>
</evidence>
<dbReference type="FunFam" id="1.20.1250.20:FF:000196">
    <property type="entry name" value="MFS toxin efflux pump (AflT)"/>
    <property type="match status" value="1"/>
</dbReference>
<evidence type="ECO:0000259" key="7">
    <source>
        <dbReference type="PROSITE" id="PS50850"/>
    </source>
</evidence>
<dbReference type="PROSITE" id="PS50850">
    <property type="entry name" value="MFS"/>
    <property type="match status" value="1"/>
</dbReference>
<feature type="transmembrane region" description="Helical" evidence="6">
    <location>
        <begin position="90"/>
        <end position="110"/>
    </location>
</feature>
<dbReference type="Gene3D" id="1.20.1250.20">
    <property type="entry name" value="MFS general substrate transporter like domains"/>
    <property type="match status" value="1"/>
</dbReference>
<evidence type="ECO:0000256" key="5">
    <source>
        <dbReference type="ARBA" id="ARBA00023136"/>
    </source>
</evidence>
<dbReference type="PANTHER" id="PTHR23501">
    <property type="entry name" value="MAJOR FACILITATOR SUPERFAMILY"/>
    <property type="match status" value="1"/>
</dbReference>
<gene>
    <name evidence="8" type="ORF">P170DRAFT_414892</name>
</gene>
<feature type="transmembrane region" description="Helical" evidence="6">
    <location>
        <begin position="179"/>
        <end position="199"/>
    </location>
</feature>
<feature type="transmembrane region" description="Helical" evidence="6">
    <location>
        <begin position="23"/>
        <end position="51"/>
    </location>
</feature>
<dbReference type="Pfam" id="PF07690">
    <property type="entry name" value="MFS_1"/>
    <property type="match status" value="1"/>
</dbReference>
<dbReference type="AlphaFoldDB" id="A0A2I2FZK7"/>
<dbReference type="GO" id="GO:0022857">
    <property type="term" value="F:transmembrane transporter activity"/>
    <property type="evidence" value="ECO:0007669"/>
    <property type="project" value="InterPro"/>
</dbReference>